<gene>
    <name evidence="2" type="ORF">L798_00053</name>
</gene>
<proteinExistence type="predicted"/>
<accession>A0A067QRC9</accession>
<dbReference type="Proteomes" id="UP000027135">
    <property type="component" value="Unassembled WGS sequence"/>
</dbReference>
<dbReference type="EMBL" id="KK897240">
    <property type="protein sequence ID" value="KDQ65286.1"/>
    <property type="molecule type" value="Genomic_DNA"/>
</dbReference>
<feature type="compositionally biased region" description="Low complexity" evidence="1">
    <location>
        <begin position="37"/>
        <end position="48"/>
    </location>
</feature>
<name>A0A067QRC9_ZOONE</name>
<keyword evidence="3" id="KW-1185">Reference proteome</keyword>
<evidence type="ECO:0000256" key="1">
    <source>
        <dbReference type="SAM" id="MobiDB-lite"/>
    </source>
</evidence>
<reference evidence="2 3" key="1">
    <citation type="journal article" date="2014" name="Nat. Commun.">
        <title>Molecular traces of alternative social organization in a termite genome.</title>
        <authorList>
            <person name="Terrapon N."/>
            <person name="Li C."/>
            <person name="Robertson H.M."/>
            <person name="Ji L."/>
            <person name="Meng X."/>
            <person name="Booth W."/>
            <person name="Chen Z."/>
            <person name="Childers C.P."/>
            <person name="Glastad K.M."/>
            <person name="Gokhale K."/>
            <person name="Gowin J."/>
            <person name="Gronenberg W."/>
            <person name="Hermansen R.A."/>
            <person name="Hu H."/>
            <person name="Hunt B.G."/>
            <person name="Huylmans A.K."/>
            <person name="Khalil S.M."/>
            <person name="Mitchell R.D."/>
            <person name="Munoz-Torres M.C."/>
            <person name="Mustard J.A."/>
            <person name="Pan H."/>
            <person name="Reese J.T."/>
            <person name="Scharf M.E."/>
            <person name="Sun F."/>
            <person name="Vogel H."/>
            <person name="Xiao J."/>
            <person name="Yang W."/>
            <person name="Yang Z."/>
            <person name="Yang Z."/>
            <person name="Zhou J."/>
            <person name="Zhu J."/>
            <person name="Brent C.S."/>
            <person name="Elsik C.G."/>
            <person name="Goodisman M.A."/>
            <person name="Liberles D.A."/>
            <person name="Roe R.M."/>
            <person name="Vargo E.L."/>
            <person name="Vilcinskas A."/>
            <person name="Wang J."/>
            <person name="Bornberg-Bauer E."/>
            <person name="Korb J."/>
            <person name="Zhang G."/>
            <person name="Liebig J."/>
        </authorList>
    </citation>
    <scope>NUCLEOTIDE SEQUENCE [LARGE SCALE GENOMIC DNA]</scope>
    <source>
        <tissue evidence="2">Whole organism</tissue>
    </source>
</reference>
<organism evidence="2 3">
    <name type="scientific">Zootermopsis nevadensis</name>
    <name type="common">Dampwood termite</name>
    <dbReference type="NCBI Taxonomy" id="136037"/>
    <lineage>
        <taxon>Eukaryota</taxon>
        <taxon>Metazoa</taxon>
        <taxon>Ecdysozoa</taxon>
        <taxon>Arthropoda</taxon>
        <taxon>Hexapoda</taxon>
        <taxon>Insecta</taxon>
        <taxon>Pterygota</taxon>
        <taxon>Neoptera</taxon>
        <taxon>Polyneoptera</taxon>
        <taxon>Dictyoptera</taxon>
        <taxon>Blattodea</taxon>
        <taxon>Blattoidea</taxon>
        <taxon>Termitoidae</taxon>
        <taxon>Termopsidae</taxon>
        <taxon>Zootermopsis</taxon>
    </lineage>
</organism>
<dbReference type="AlphaFoldDB" id="A0A067QRC9"/>
<feature type="region of interest" description="Disordered" evidence="1">
    <location>
        <begin position="37"/>
        <end position="57"/>
    </location>
</feature>
<dbReference type="InParanoid" id="A0A067QRC9"/>
<evidence type="ECO:0000313" key="3">
    <source>
        <dbReference type="Proteomes" id="UP000027135"/>
    </source>
</evidence>
<protein>
    <submittedName>
        <fullName evidence="2">Uncharacterized protein</fullName>
    </submittedName>
</protein>
<sequence length="57" mass="6341">MCRIWKKINYSILKILAVPFSPSGSTTMSLPFLTPLSHSRSSTLSNTSPVTNQKLPY</sequence>
<evidence type="ECO:0000313" key="2">
    <source>
        <dbReference type="EMBL" id="KDQ65286.1"/>
    </source>
</evidence>